<comment type="caution">
    <text evidence="5">The sequence shown here is derived from an EMBL/GenBank/DDBJ whole genome shotgun (WGS) entry which is preliminary data.</text>
</comment>
<evidence type="ECO:0000313" key="6">
    <source>
        <dbReference type="Proteomes" id="UP001150569"/>
    </source>
</evidence>
<comment type="subcellular location">
    <subcellularLocation>
        <location evidence="1">Cytoplasm</location>
    </subcellularLocation>
</comment>
<dbReference type="GO" id="GO:0006974">
    <property type="term" value="P:DNA damage response"/>
    <property type="evidence" value="ECO:0007669"/>
    <property type="project" value="InterPro"/>
</dbReference>
<sequence>MALTLPSPAAVLRRLGRMSTQIVDDSRYEKILAYLVTDLGTDSVIVGRWLDDEGTFIACQACINSDIDDRICSIALRFLGQLLGTSYRVADRESFTACRATIPDAFNFIQRLLASSDTSARLRYACTQCVCDMVQNPTAAAWFFNWSDSLQAVALSLSDRSCYTTQATCILIQRLLPVSYTSKGSTTWRQNLADLITEKYLPTREGRGPSRALNSNTMDQFLELLWTLVDSHHPVGVQFIAEHDLLDYQRAFWWLADLPRLPRGKLLSVLHRAACLPREKTAGTGFSLLGKCAAEGPKEQARKLWNVWVQEPLVTRPSLETYQIVSSLIQVIMTLAHVQGDGPAPALFRELVCEALTGMVRACAAELGSLPEAATEARSGVAPPDDRLIQLLHSHDTSLTAKRTIVASLFDVVITALPDMSDPLTQSILTDTMLGLVRTTSTLLADRRVALRAMELVRVSDTFLNCQETAELTVLALLRHPDCSGFLIQQGFREATHLLRGPAALQARLTRGFADQLVGSVLGPRLNDDRWEVREACVGFVRDLVRGDPDPAIASVVADHDLVGRILPLATDGEAYVRASVLDAMEAILRPALPPTSSSATVMGYLDRLALLWPATIWTAYVTDTEAFVRRAALNLVADLLIHHPEHPLTYKALAGLTPPETLRHLIDDGDYEVRLRASTVAYLLWAQPFGQGVNPDVNDYETEQVRPRQPEGLRFQSGSPRLIVSQSPAAVAWPCPYCLNVPSLLLQAAQDPSRFVRARAGRYLESIRDALTPHFTDEVPPGDSAGAQDGPPAAKRSAGPNDPPIRNGEGTAGDWASCPHVGNPGTMPAHTVLAAAHRHFARQLRSVDFERLWATTSSEHLYREAIESGFPIDGESAGMDVNPVDLKMDMAEAEAENSGNNILDCY</sequence>
<feature type="region of interest" description="Disordered" evidence="4">
    <location>
        <begin position="774"/>
        <end position="823"/>
    </location>
</feature>
<dbReference type="Gene3D" id="1.25.10.10">
    <property type="entry name" value="Leucine-rich Repeat Variant"/>
    <property type="match status" value="1"/>
</dbReference>
<dbReference type="PANTHER" id="PTHR21331:SF2">
    <property type="entry name" value="BRCA1-ASSOCIATED ATM ACTIVATOR 1"/>
    <property type="match status" value="1"/>
</dbReference>
<dbReference type="OrthoDB" id="10057956at2759"/>
<dbReference type="GO" id="GO:0005737">
    <property type="term" value="C:cytoplasm"/>
    <property type="evidence" value="ECO:0007669"/>
    <property type="project" value="UniProtKB-SubCell"/>
</dbReference>
<protein>
    <submittedName>
        <fullName evidence="5">Uncharacterized protein</fullName>
    </submittedName>
</protein>
<dbReference type="SUPFAM" id="SSF48371">
    <property type="entry name" value="ARM repeat"/>
    <property type="match status" value="1"/>
</dbReference>
<comment type="similarity">
    <text evidence="3">Belongs to the BRAT1 family.</text>
</comment>
<dbReference type="EMBL" id="JANBPT010001175">
    <property type="protein sequence ID" value="KAJ1909600.1"/>
    <property type="molecule type" value="Genomic_DNA"/>
</dbReference>
<name>A0A9W8DHN2_9FUNG</name>
<evidence type="ECO:0000313" key="5">
    <source>
        <dbReference type="EMBL" id="KAJ1909600.1"/>
    </source>
</evidence>
<reference evidence="5" key="1">
    <citation type="submission" date="2022-07" db="EMBL/GenBank/DDBJ databases">
        <title>Phylogenomic reconstructions and comparative analyses of Kickxellomycotina fungi.</title>
        <authorList>
            <person name="Reynolds N.K."/>
            <person name="Stajich J.E."/>
            <person name="Barry K."/>
            <person name="Grigoriev I.V."/>
            <person name="Crous P."/>
            <person name="Smith M.E."/>
        </authorList>
    </citation>
    <scope>NUCLEOTIDE SEQUENCE</scope>
    <source>
        <strain evidence="5">RSA 861</strain>
    </source>
</reference>
<dbReference type="Proteomes" id="UP001150569">
    <property type="component" value="Unassembled WGS sequence"/>
</dbReference>
<evidence type="ECO:0000256" key="3">
    <source>
        <dbReference type="ARBA" id="ARBA00061308"/>
    </source>
</evidence>
<dbReference type="PANTHER" id="PTHR21331">
    <property type="entry name" value="BRCA1-ASSOCIATED ATM ACTIVATOR 1"/>
    <property type="match status" value="1"/>
</dbReference>
<dbReference type="GO" id="GO:0005634">
    <property type="term" value="C:nucleus"/>
    <property type="evidence" value="ECO:0007669"/>
    <property type="project" value="TreeGrafter"/>
</dbReference>
<dbReference type="InterPro" id="IPR016024">
    <property type="entry name" value="ARM-type_fold"/>
</dbReference>
<dbReference type="AlphaFoldDB" id="A0A9W8DHN2"/>
<evidence type="ECO:0000256" key="2">
    <source>
        <dbReference type="ARBA" id="ARBA00022490"/>
    </source>
</evidence>
<organism evidence="5 6">
    <name type="scientific">Tieghemiomyces parasiticus</name>
    <dbReference type="NCBI Taxonomy" id="78921"/>
    <lineage>
        <taxon>Eukaryota</taxon>
        <taxon>Fungi</taxon>
        <taxon>Fungi incertae sedis</taxon>
        <taxon>Zoopagomycota</taxon>
        <taxon>Kickxellomycotina</taxon>
        <taxon>Dimargaritomycetes</taxon>
        <taxon>Dimargaritales</taxon>
        <taxon>Dimargaritaceae</taxon>
        <taxon>Tieghemiomyces</taxon>
    </lineage>
</organism>
<accession>A0A9W8DHN2</accession>
<proteinExistence type="inferred from homology"/>
<keyword evidence="6" id="KW-1185">Reference proteome</keyword>
<evidence type="ECO:0000256" key="4">
    <source>
        <dbReference type="SAM" id="MobiDB-lite"/>
    </source>
</evidence>
<gene>
    <name evidence="5" type="ORF">IWQ60_011082</name>
</gene>
<evidence type="ECO:0000256" key="1">
    <source>
        <dbReference type="ARBA" id="ARBA00004496"/>
    </source>
</evidence>
<dbReference type="InterPro" id="IPR011989">
    <property type="entry name" value="ARM-like"/>
</dbReference>
<dbReference type="InterPro" id="IPR038904">
    <property type="entry name" value="BRAT1"/>
</dbReference>
<keyword evidence="2" id="KW-0963">Cytoplasm</keyword>